<keyword evidence="2" id="KW-1185">Reference proteome</keyword>
<protein>
    <submittedName>
        <fullName evidence="1">Uncharacterized protein</fullName>
    </submittedName>
</protein>
<dbReference type="EMBL" id="CP039347">
    <property type="protein sequence ID" value="QCD85580.1"/>
    <property type="molecule type" value="Genomic_DNA"/>
</dbReference>
<name>A0A4D6LAW6_VIGUN</name>
<proteinExistence type="predicted"/>
<gene>
    <name evidence="1" type="ORF">DEO72_LG3g99</name>
</gene>
<accession>A0A4D6LAW6</accession>
<dbReference type="AlphaFoldDB" id="A0A4D6LAW6"/>
<evidence type="ECO:0000313" key="1">
    <source>
        <dbReference type="EMBL" id="QCD85580.1"/>
    </source>
</evidence>
<organism evidence="1 2">
    <name type="scientific">Vigna unguiculata</name>
    <name type="common">Cowpea</name>
    <dbReference type="NCBI Taxonomy" id="3917"/>
    <lineage>
        <taxon>Eukaryota</taxon>
        <taxon>Viridiplantae</taxon>
        <taxon>Streptophyta</taxon>
        <taxon>Embryophyta</taxon>
        <taxon>Tracheophyta</taxon>
        <taxon>Spermatophyta</taxon>
        <taxon>Magnoliopsida</taxon>
        <taxon>eudicotyledons</taxon>
        <taxon>Gunneridae</taxon>
        <taxon>Pentapetalae</taxon>
        <taxon>rosids</taxon>
        <taxon>fabids</taxon>
        <taxon>Fabales</taxon>
        <taxon>Fabaceae</taxon>
        <taxon>Papilionoideae</taxon>
        <taxon>50 kb inversion clade</taxon>
        <taxon>NPAAA clade</taxon>
        <taxon>indigoferoid/millettioid clade</taxon>
        <taxon>Phaseoleae</taxon>
        <taxon>Vigna</taxon>
    </lineage>
</organism>
<reference evidence="1 2" key="1">
    <citation type="submission" date="2019-04" db="EMBL/GenBank/DDBJ databases">
        <title>An improved genome assembly and genetic linkage map for asparagus bean, Vigna unguiculata ssp. sesquipedialis.</title>
        <authorList>
            <person name="Xia Q."/>
            <person name="Zhang R."/>
            <person name="Dong Y."/>
        </authorList>
    </citation>
    <scope>NUCLEOTIDE SEQUENCE [LARGE SCALE GENOMIC DNA]</scope>
    <source>
        <tissue evidence="1">Leaf</tissue>
    </source>
</reference>
<sequence>MGFNSHLEYSKRITTPSLTFTGEALTPPRAHLLGSGFELLKFLVEDSCFMHELDFEELNLRPIKVATGSLGLRYRTSEVPTVVGEGERRLLPSEAQFVSSGS</sequence>
<dbReference type="Proteomes" id="UP000501690">
    <property type="component" value="Linkage Group LG3"/>
</dbReference>
<evidence type="ECO:0000313" key="2">
    <source>
        <dbReference type="Proteomes" id="UP000501690"/>
    </source>
</evidence>